<name>A0A0B1R987_9GAMM</name>
<accession>A0A0B1R987</accession>
<dbReference type="Proteomes" id="UP000030853">
    <property type="component" value="Unassembled WGS sequence"/>
</dbReference>
<organism evidence="2 3">
    <name type="scientific">Pantoea rodasii</name>
    <dbReference type="NCBI Taxonomy" id="1076549"/>
    <lineage>
        <taxon>Bacteria</taxon>
        <taxon>Pseudomonadati</taxon>
        <taxon>Pseudomonadota</taxon>
        <taxon>Gammaproteobacteria</taxon>
        <taxon>Enterobacterales</taxon>
        <taxon>Erwiniaceae</taxon>
        <taxon>Pantoea</taxon>
    </lineage>
</organism>
<evidence type="ECO:0000313" key="2">
    <source>
        <dbReference type="EMBL" id="KHJ68226.1"/>
    </source>
</evidence>
<dbReference type="AlphaFoldDB" id="A0A0B1R987"/>
<comment type="caution">
    <text evidence="2">The sequence shown here is derived from an EMBL/GenBank/DDBJ whole genome shotgun (WGS) entry which is preliminary data.</text>
</comment>
<sequence>MLIQINKTRDITNFTAGFTHGKRYKLRCINSVIIVIFQEFVSGVASAILSPPLITLLLDKD</sequence>
<keyword evidence="1" id="KW-0812">Transmembrane</keyword>
<evidence type="ECO:0000256" key="1">
    <source>
        <dbReference type="SAM" id="Phobius"/>
    </source>
</evidence>
<keyword evidence="1" id="KW-0472">Membrane</keyword>
<proteinExistence type="predicted"/>
<evidence type="ECO:0000313" key="3">
    <source>
        <dbReference type="Proteomes" id="UP000030853"/>
    </source>
</evidence>
<protein>
    <submittedName>
        <fullName evidence="2">Uncharacterized protein</fullName>
    </submittedName>
</protein>
<gene>
    <name evidence="2" type="ORF">QU24_09405</name>
</gene>
<dbReference type="EMBL" id="JTJJ01000033">
    <property type="protein sequence ID" value="KHJ68226.1"/>
    <property type="molecule type" value="Genomic_DNA"/>
</dbReference>
<keyword evidence="1" id="KW-1133">Transmembrane helix</keyword>
<feature type="transmembrane region" description="Helical" evidence="1">
    <location>
        <begin position="32"/>
        <end position="58"/>
    </location>
</feature>
<reference evidence="2 3" key="1">
    <citation type="submission" date="2014-11" db="EMBL/GenBank/DDBJ databases">
        <title>Genome sequencing of Pantoea rodasii ND03.</title>
        <authorList>
            <person name="Muhamad Yunos N.Y."/>
            <person name="Chan K.-G."/>
        </authorList>
    </citation>
    <scope>NUCLEOTIDE SEQUENCE [LARGE SCALE GENOMIC DNA]</scope>
    <source>
        <strain evidence="2 3">ND03</strain>
    </source>
</reference>